<keyword evidence="1" id="KW-0812">Transmembrane</keyword>
<keyword evidence="1" id="KW-1133">Transmembrane helix</keyword>
<name>A0A212PWN0_9PROT</name>
<dbReference type="Proteomes" id="UP000197065">
    <property type="component" value="Unassembled WGS sequence"/>
</dbReference>
<keyword evidence="3" id="KW-1185">Reference proteome</keyword>
<organism evidence="2 3">
    <name type="scientific">Arboricoccus pini</name>
    <dbReference type="NCBI Taxonomy" id="1963835"/>
    <lineage>
        <taxon>Bacteria</taxon>
        <taxon>Pseudomonadati</taxon>
        <taxon>Pseudomonadota</taxon>
        <taxon>Alphaproteobacteria</taxon>
        <taxon>Geminicoccales</taxon>
        <taxon>Geminicoccaceae</taxon>
        <taxon>Arboricoccus</taxon>
    </lineage>
</organism>
<reference evidence="2 3" key="1">
    <citation type="submission" date="2017-06" db="EMBL/GenBank/DDBJ databases">
        <authorList>
            <person name="Kim H.J."/>
            <person name="Triplett B.A."/>
        </authorList>
    </citation>
    <scope>NUCLEOTIDE SEQUENCE [LARGE SCALE GENOMIC DNA]</scope>
    <source>
        <strain evidence="2 3">B29T1</strain>
    </source>
</reference>
<dbReference type="AlphaFoldDB" id="A0A212PWN0"/>
<gene>
    <name evidence="2" type="ORF">SAMN07250955_10178</name>
</gene>
<sequence length="89" mass="9945">MTWYEMLVTYVVTWWLVVFMVLPFGAQPVEKPEPGHDPGAPAKPRLFIKFVITSVLSALITAAIYYGIEFRLVDFRPDPSSIPGASATE</sequence>
<dbReference type="InterPro" id="IPR009935">
    <property type="entry name" value="DUF1467"/>
</dbReference>
<evidence type="ECO:0000256" key="1">
    <source>
        <dbReference type="SAM" id="Phobius"/>
    </source>
</evidence>
<protein>
    <submittedName>
        <fullName evidence="2">Predicted secreted protein</fullName>
    </submittedName>
</protein>
<keyword evidence="1" id="KW-0472">Membrane</keyword>
<evidence type="ECO:0000313" key="3">
    <source>
        <dbReference type="Proteomes" id="UP000197065"/>
    </source>
</evidence>
<feature type="transmembrane region" description="Helical" evidence="1">
    <location>
        <begin position="7"/>
        <end position="26"/>
    </location>
</feature>
<dbReference type="EMBL" id="FYEH01000001">
    <property type="protein sequence ID" value="SNB51419.1"/>
    <property type="molecule type" value="Genomic_DNA"/>
</dbReference>
<proteinExistence type="predicted"/>
<dbReference type="OrthoDB" id="9804637at2"/>
<evidence type="ECO:0000313" key="2">
    <source>
        <dbReference type="EMBL" id="SNB51419.1"/>
    </source>
</evidence>
<dbReference type="RefSeq" id="WP_088559420.1">
    <property type="nucleotide sequence ID" value="NZ_FYEH01000001.1"/>
</dbReference>
<dbReference type="Pfam" id="PF07330">
    <property type="entry name" value="DUF1467"/>
    <property type="match status" value="1"/>
</dbReference>
<accession>A0A212PWN0</accession>
<feature type="transmembrane region" description="Helical" evidence="1">
    <location>
        <begin position="46"/>
        <end position="68"/>
    </location>
</feature>